<name>A0A6J5DHH3_9BURK</name>
<evidence type="ECO:0000313" key="2">
    <source>
        <dbReference type="Proteomes" id="UP000494363"/>
    </source>
</evidence>
<organism evidence="1 2">
    <name type="scientific">Paraburkholderia humisilvae</name>
    <dbReference type="NCBI Taxonomy" id="627669"/>
    <lineage>
        <taxon>Bacteria</taxon>
        <taxon>Pseudomonadati</taxon>
        <taxon>Pseudomonadota</taxon>
        <taxon>Betaproteobacteria</taxon>
        <taxon>Burkholderiales</taxon>
        <taxon>Burkholderiaceae</taxon>
        <taxon>Paraburkholderia</taxon>
    </lineage>
</organism>
<keyword evidence="2" id="KW-1185">Reference proteome</keyword>
<reference evidence="1 2" key="1">
    <citation type="submission" date="2020-04" db="EMBL/GenBank/DDBJ databases">
        <authorList>
            <person name="De Canck E."/>
        </authorList>
    </citation>
    <scope>NUCLEOTIDE SEQUENCE [LARGE SCALE GENOMIC DNA]</scope>
    <source>
        <strain evidence="1 2">LMG 29542</strain>
    </source>
</reference>
<accession>A0A6J5DHH3</accession>
<dbReference type="AlphaFoldDB" id="A0A6J5DHH3"/>
<sequence length="69" mass="6928">MPAPVSMPGHRARGRAAMLATSACVSGCGARRVEAGAASGMASAMSAMQISMSITVKNRSAKERSMAGT</sequence>
<gene>
    <name evidence="1" type="ORF">LMG29542_02110</name>
</gene>
<dbReference type="Proteomes" id="UP000494363">
    <property type="component" value="Unassembled WGS sequence"/>
</dbReference>
<evidence type="ECO:0000313" key="1">
    <source>
        <dbReference type="EMBL" id="CAB3753689.1"/>
    </source>
</evidence>
<dbReference type="EMBL" id="CADIKH010000008">
    <property type="protein sequence ID" value="CAB3753689.1"/>
    <property type="molecule type" value="Genomic_DNA"/>
</dbReference>
<protein>
    <submittedName>
        <fullName evidence="1">Uncharacterized protein</fullName>
    </submittedName>
</protein>
<proteinExistence type="predicted"/>